<evidence type="ECO:0000313" key="1">
    <source>
        <dbReference type="EMBL" id="CAI9973935.1"/>
    </source>
</evidence>
<protein>
    <submittedName>
        <fullName evidence="2">Hypothetical_protein</fullName>
    </submittedName>
</protein>
<evidence type="ECO:0000313" key="3">
    <source>
        <dbReference type="Proteomes" id="UP001642409"/>
    </source>
</evidence>
<accession>A0AA86RAP6</accession>
<proteinExistence type="predicted"/>
<dbReference type="EMBL" id="CAXDID020000308">
    <property type="protein sequence ID" value="CAL6074374.1"/>
    <property type="molecule type" value="Genomic_DNA"/>
</dbReference>
<keyword evidence="3" id="KW-1185">Reference proteome</keyword>
<dbReference type="EMBL" id="CATOUU010001129">
    <property type="protein sequence ID" value="CAI9973935.1"/>
    <property type="molecule type" value="Genomic_DNA"/>
</dbReference>
<reference evidence="1" key="1">
    <citation type="submission" date="2023-06" db="EMBL/GenBank/DDBJ databases">
        <authorList>
            <person name="Kurt Z."/>
        </authorList>
    </citation>
    <scope>NUCLEOTIDE SEQUENCE</scope>
</reference>
<evidence type="ECO:0000313" key="2">
    <source>
        <dbReference type="EMBL" id="CAL6074374.1"/>
    </source>
</evidence>
<dbReference type="AlphaFoldDB" id="A0AA86RAP6"/>
<organism evidence="1">
    <name type="scientific">Hexamita inflata</name>
    <dbReference type="NCBI Taxonomy" id="28002"/>
    <lineage>
        <taxon>Eukaryota</taxon>
        <taxon>Metamonada</taxon>
        <taxon>Diplomonadida</taxon>
        <taxon>Hexamitidae</taxon>
        <taxon>Hexamitinae</taxon>
        <taxon>Hexamita</taxon>
    </lineage>
</organism>
<sequence length="103" mass="12163">MISLQKLKYIQMCESFVKYIQNKVVDRNAVTVTEIIFYTEIQIVILLNGMTFGSLLRETTKIETDQKYVLDRKGNFHCFRARRRTYSEQFSKLGLQQAILSQM</sequence>
<name>A0AA86RAP6_9EUKA</name>
<gene>
    <name evidence="2" type="ORF">HINF_LOCUS56691</name>
    <name evidence="1" type="ORF">HINF_LOCUS61580</name>
</gene>
<reference evidence="2 3" key="2">
    <citation type="submission" date="2024-07" db="EMBL/GenBank/DDBJ databases">
        <authorList>
            <person name="Akdeniz Z."/>
        </authorList>
    </citation>
    <scope>NUCLEOTIDE SEQUENCE [LARGE SCALE GENOMIC DNA]</scope>
</reference>
<comment type="caution">
    <text evidence="1">The sequence shown here is derived from an EMBL/GenBank/DDBJ whole genome shotgun (WGS) entry which is preliminary data.</text>
</comment>
<dbReference type="Proteomes" id="UP001642409">
    <property type="component" value="Unassembled WGS sequence"/>
</dbReference>